<dbReference type="CDD" id="cd05344">
    <property type="entry name" value="BKR_like_SDR_like"/>
    <property type="match status" value="1"/>
</dbReference>
<dbReference type="PANTHER" id="PTHR42879">
    <property type="entry name" value="3-OXOACYL-(ACYL-CARRIER-PROTEIN) REDUCTASE"/>
    <property type="match status" value="1"/>
</dbReference>
<gene>
    <name evidence="3" type="ORF">HNR12_005247</name>
</gene>
<dbReference type="GO" id="GO:0004316">
    <property type="term" value="F:3-oxoacyl-[acyl-carrier-protein] reductase (NADPH) activity"/>
    <property type="evidence" value="ECO:0007669"/>
    <property type="project" value="UniProtKB-EC"/>
</dbReference>
<reference evidence="3 4" key="1">
    <citation type="submission" date="2020-07" db="EMBL/GenBank/DDBJ databases">
        <title>Sequencing the genomes of 1000 actinobacteria strains.</title>
        <authorList>
            <person name="Klenk H.-P."/>
        </authorList>
    </citation>
    <scope>NUCLEOTIDE SEQUENCE [LARGE SCALE GENOMIC DNA]</scope>
    <source>
        <strain evidence="3 4">DSM 45927</strain>
    </source>
</reference>
<dbReference type="EMBL" id="JACCFO010000001">
    <property type="protein sequence ID" value="NYI98970.1"/>
    <property type="molecule type" value="Genomic_DNA"/>
</dbReference>
<dbReference type="PANTHER" id="PTHR42879:SF6">
    <property type="entry name" value="NADPH-DEPENDENT REDUCTASE BACG"/>
    <property type="match status" value="1"/>
</dbReference>
<proteinExistence type="inferred from homology"/>
<dbReference type="InterPro" id="IPR002347">
    <property type="entry name" value="SDR_fam"/>
</dbReference>
<dbReference type="AlphaFoldDB" id="A0A853BVG9"/>
<dbReference type="InterPro" id="IPR036291">
    <property type="entry name" value="NAD(P)-bd_dom_sf"/>
</dbReference>
<dbReference type="Proteomes" id="UP000575985">
    <property type="component" value="Unassembled WGS sequence"/>
</dbReference>
<sequence length="262" mass="27287">MVEANTPRRAAVVMAGTAGLGRACAAQLLRDGAAVTVCGRDAGRLEEAVTGLRDLGEVAGERADVSVAEEVERLVEGAVARHGRLDVLVVNAGGPPPGDFADVDLAAWDTAYRLTLRSAVTAIRAALPAMREGGFGRVVIIGSSSVRRPLEGLVLSNVFRPALAGLVKSLAVDLAPDNITVNMVSPGRIDTERVRTLDARRAERQGTGPEEVRRAAEAQIPAGRYGSPEELAALVGFLAREEAAYITGQSVLVDGGLVPVLP</sequence>
<dbReference type="SUPFAM" id="SSF51735">
    <property type="entry name" value="NAD(P)-binding Rossmann-fold domains"/>
    <property type="match status" value="1"/>
</dbReference>
<dbReference type="RefSeq" id="WP_179770023.1">
    <property type="nucleotide sequence ID" value="NZ_JACCFO010000001.1"/>
</dbReference>
<comment type="caution">
    <text evidence="3">The sequence shown here is derived from an EMBL/GenBank/DDBJ whole genome shotgun (WGS) entry which is preliminary data.</text>
</comment>
<dbReference type="FunFam" id="3.40.50.720:FF:000084">
    <property type="entry name" value="Short-chain dehydrogenase reductase"/>
    <property type="match status" value="1"/>
</dbReference>
<protein>
    <submittedName>
        <fullName evidence="3">3-oxoacyl-[acyl-carrier protein] reductase</fullName>
        <ecNumber evidence="3">1.1.1.100</ecNumber>
    </submittedName>
</protein>
<evidence type="ECO:0000313" key="4">
    <source>
        <dbReference type="Proteomes" id="UP000575985"/>
    </source>
</evidence>
<accession>A0A853BVG9</accession>
<keyword evidence="4" id="KW-1185">Reference proteome</keyword>
<evidence type="ECO:0000256" key="1">
    <source>
        <dbReference type="ARBA" id="ARBA00006484"/>
    </source>
</evidence>
<dbReference type="InterPro" id="IPR050259">
    <property type="entry name" value="SDR"/>
</dbReference>
<dbReference type="Pfam" id="PF13561">
    <property type="entry name" value="adh_short_C2"/>
    <property type="match status" value="1"/>
</dbReference>
<name>A0A853BVG9_9ACTN</name>
<dbReference type="PRINTS" id="PR00081">
    <property type="entry name" value="GDHRDH"/>
</dbReference>
<keyword evidence="2 3" id="KW-0560">Oxidoreductase</keyword>
<organism evidence="3 4">
    <name type="scientific">Streptomonospora nanhaiensis</name>
    <dbReference type="NCBI Taxonomy" id="1323731"/>
    <lineage>
        <taxon>Bacteria</taxon>
        <taxon>Bacillati</taxon>
        <taxon>Actinomycetota</taxon>
        <taxon>Actinomycetes</taxon>
        <taxon>Streptosporangiales</taxon>
        <taxon>Nocardiopsidaceae</taxon>
        <taxon>Streptomonospora</taxon>
    </lineage>
</organism>
<comment type="similarity">
    <text evidence="1">Belongs to the short-chain dehydrogenases/reductases (SDR) family.</text>
</comment>
<evidence type="ECO:0000313" key="3">
    <source>
        <dbReference type="EMBL" id="NYI98970.1"/>
    </source>
</evidence>
<dbReference type="EC" id="1.1.1.100" evidence="3"/>
<dbReference type="Gene3D" id="3.40.50.720">
    <property type="entry name" value="NAD(P)-binding Rossmann-like Domain"/>
    <property type="match status" value="1"/>
</dbReference>
<evidence type="ECO:0000256" key="2">
    <source>
        <dbReference type="ARBA" id="ARBA00023002"/>
    </source>
</evidence>